<dbReference type="GO" id="GO:0000329">
    <property type="term" value="C:fungal-type vacuole membrane"/>
    <property type="evidence" value="ECO:0007669"/>
    <property type="project" value="TreeGrafter"/>
</dbReference>
<dbReference type="PANTHER" id="PTHR20772">
    <property type="entry name" value="PROTEIN FMP42"/>
    <property type="match status" value="1"/>
</dbReference>
<evidence type="ECO:0000256" key="3">
    <source>
        <dbReference type="ARBA" id="ARBA00022448"/>
    </source>
</evidence>
<dbReference type="Proteomes" id="UP000790833">
    <property type="component" value="Unassembled WGS sequence"/>
</dbReference>
<name>A0A9P8AKQ3_9ASCO</name>
<dbReference type="PANTHER" id="PTHR20772:SF2">
    <property type="entry name" value="PROTEIN FMP42"/>
    <property type="match status" value="1"/>
</dbReference>
<gene>
    <name evidence="8" type="ORF">KQ657_000183</name>
</gene>
<feature type="transmembrane region" description="Helical" evidence="7">
    <location>
        <begin position="453"/>
        <end position="473"/>
    </location>
</feature>
<keyword evidence="3" id="KW-0813">Transport</keyword>
<reference evidence="8" key="1">
    <citation type="submission" date="2021-03" db="EMBL/GenBank/DDBJ databases">
        <authorList>
            <person name="Palmer J.M."/>
        </authorList>
    </citation>
    <scope>NUCLEOTIDE SEQUENCE</scope>
    <source>
        <strain evidence="8">ARV_011</strain>
    </source>
</reference>
<dbReference type="EMBL" id="JAHMUF010000001">
    <property type="protein sequence ID" value="KAG7196171.1"/>
    <property type="molecule type" value="Genomic_DNA"/>
</dbReference>
<evidence type="ECO:0000256" key="6">
    <source>
        <dbReference type="ARBA" id="ARBA00023136"/>
    </source>
</evidence>
<sequence>MLHNEVPLARRLVQVGAAIFWCLLSGGPIFGFAALKPVLINEGIYEDICYAANSTMTDNSISSFGSIDYLTTLTLKVAGSVIGVEGASTAACTAQDLKLNMMFTVGAVTTNISALVIGRILDVKGPRVCCLIGSFFLYIACAVFIFAKQLSPYFDPYLVGYGAMALGGPFCYMSSFNLSNAFPQYSGSILALITGAFDASSAVFLIYKLIYVKLQTWFTLDKFFKAYLFVPTFITLCQFFIMYGDSYKAEGSLCDDAGEDTDNAIVSTPNTIAEVLDENTHLVPSTSHKGRRDSMGDAILTHYASEGEAQLIKQTGGIFGVLHGYSASYQIKTPWFALMAFYVILQMLRLNYFVATIHSQYVYLFNSIKKADKINKYFDIMLPLGGVISVPFVGMLLDNFSTEFVLFTLMGSSVFLGVCGLLRQCVIGYINVSLFVVFRPLFYTVVSDFCAKVFGFETFGTVYGLMMTTSGVFNYYQSYLDKLTHTTFQMNPIPINLVLTLATVVFGGSLLAFVVTQIKKRQDVVKDGHHHHHHEL</sequence>
<dbReference type="RefSeq" id="XP_043051716.1">
    <property type="nucleotide sequence ID" value="XM_043191039.1"/>
</dbReference>
<evidence type="ECO:0000256" key="5">
    <source>
        <dbReference type="ARBA" id="ARBA00022989"/>
    </source>
</evidence>
<comment type="similarity">
    <text evidence="2">Belongs to the SLC43A transporter (TC 2.A.1.44) family.</text>
</comment>
<evidence type="ECO:0000256" key="4">
    <source>
        <dbReference type="ARBA" id="ARBA00022692"/>
    </source>
</evidence>
<comment type="subcellular location">
    <subcellularLocation>
        <location evidence="1">Membrane</location>
        <topology evidence="1">Multi-pass membrane protein</topology>
    </subcellularLocation>
</comment>
<feature type="transmembrane region" description="Helical" evidence="7">
    <location>
        <begin position="190"/>
        <end position="211"/>
    </location>
</feature>
<dbReference type="AlphaFoldDB" id="A0A9P8AKQ3"/>
<keyword evidence="5 7" id="KW-1133">Transmembrane helix</keyword>
<keyword evidence="9" id="KW-1185">Reference proteome</keyword>
<organism evidence="8 9">
    <name type="scientific">Scheffersomyces spartinae</name>
    <dbReference type="NCBI Taxonomy" id="45513"/>
    <lineage>
        <taxon>Eukaryota</taxon>
        <taxon>Fungi</taxon>
        <taxon>Dikarya</taxon>
        <taxon>Ascomycota</taxon>
        <taxon>Saccharomycotina</taxon>
        <taxon>Pichiomycetes</taxon>
        <taxon>Debaryomycetaceae</taxon>
        <taxon>Scheffersomyces</taxon>
    </lineage>
</organism>
<dbReference type="SUPFAM" id="SSF103473">
    <property type="entry name" value="MFS general substrate transporter"/>
    <property type="match status" value="1"/>
</dbReference>
<evidence type="ECO:0008006" key="10">
    <source>
        <dbReference type="Google" id="ProtNLM"/>
    </source>
</evidence>
<evidence type="ECO:0000256" key="2">
    <source>
        <dbReference type="ARBA" id="ARBA00006595"/>
    </source>
</evidence>
<evidence type="ECO:0000256" key="1">
    <source>
        <dbReference type="ARBA" id="ARBA00004141"/>
    </source>
</evidence>
<feature type="transmembrane region" description="Helical" evidence="7">
    <location>
        <begin position="377"/>
        <end position="397"/>
    </location>
</feature>
<dbReference type="GeneID" id="66113557"/>
<feature type="transmembrane region" description="Helical" evidence="7">
    <location>
        <begin position="12"/>
        <end position="35"/>
    </location>
</feature>
<keyword evidence="6 7" id="KW-0472">Membrane</keyword>
<feature type="transmembrane region" description="Helical" evidence="7">
    <location>
        <begin position="223"/>
        <end position="243"/>
    </location>
</feature>
<proteinExistence type="inferred from homology"/>
<feature type="transmembrane region" description="Helical" evidence="7">
    <location>
        <begin position="335"/>
        <end position="357"/>
    </location>
</feature>
<dbReference type="InterPro" id="IPR052599">
    <property type="entry name" value="SLC43A_AATransporter"/>
</dbReference>
<accession>A0A9P8AKQ3</accession>
<keyword evidence="4 7" id="KW-0812">Transmembrane</keyword>
<protein>
    <recommendedName>
        <fullName evidence="10">Protein FMP42</fullName>
    </recommendedName>
</protein>
<feature type="transmembrane region" description="Helical" evidence="7">
    <location>
        <begin position="493"/>
        <end position="516"/>
    </location>
</feature>
<comment type="caution">
    <text evidence="8">The sequence shown here is derived from an EMBL/GenBank/DDBJ whole genome shotgun (WGS) entry which is preliminary data.</text>
</comment>
<evidence type="ECO:0000313" key="9">
    <source>
        <dbReference type="Proteomes" id="UP000790833"/>
    </source>
</evidence>
<evidence type="ECO:0000256" key="7">
    <source>
        <dbReference type="SAM" id="Phobius"/>
    </source>
</evidence>
<dbReference type="OrthoDB" id="330047at2759"/>
<dbReference type="InterPro" id="IPR036259">
    <property type="entry name" value="MFS_trans_sf"/>
</dbReference>
<evidence type="ECO:0000313" key="8">
    <source>
        <dbReference type="EMBL" id="KAG7196171.1"/>
    </source>
</evidence>
<feature type="transmembrane region" description="Helical" evidence="7">
    <location>
        <begin position="128"/>
        <end position="147"/>
    </location>
</feature>
<feature type="transmembrane region" description="Helical" evidence="7">
    <location>
        <begin position="101"/>
        <end position="121"/>
    </location>
</feature>